<evidence type="ECO:0000256" key="10">
    <source>
        <dbReference type="ARBA" id="ARBA00048881"/>
    </source>
</evidence>
<evidence type="ECO:0000256" key="8">
    <source>
        <dbReference type="ARBA" id="ARBA00023101"/>
    </source>
</evidence>
<dbReference type="PRINTS" id="PR00092">
    <property type="entry name" value="TYROSINASE"/>
</dbReference>
<evidence type="ECO:0000259" key="11">
    <source>
        <dbReference type="PROSITE" id="PS00497"/>
    </source>
</evidence>
<dbReference type="Gene3D" id="1.10.1280.10">
    <property type="entry name" value="Di-copper center containing domain from catechol oxidase"/>
    <property type="match status" value="2"/>
</dbReference>
<dbReference type="GO" id="GO:0046872">
    <property type="term" value="F:metal ion binding"/>
    <property type="evidence" value="ECO:0007669"/>
    <property type="project" value="UniProtKB-KW"/>
</dbReference>
<dbReference type="PANTHER" id="PTHR11474:SF76">
    <property type="entry name" value="SHKT DOMAIN-CONTAINING PROTEIN"/>
    <property type="match status" value="1"/>
</dbReference>
<proteinExistence type="inferred from homology"/>
<dbReference type="AlphaFoldDB" id="A0A067ME78"/>
<dbReference type="EMBL" id="KL198039">
    <property type="protein sequence ID" value="KDQ14083.1"/>
    <property type="molecule type" value="Genomic_DNA"/>
</dbReference>
<accession>A0A067ME78</accession>
<comment type="catalytic activity">
    <reaction evidence="9">
        <text>2 L-dopa + O2 = 2 L-dopaquinone + 2 H2O</text>
        <dbReference type="Rhea" id="RHEA:34287"/>
        <dbReference type="ChEBI" id="CHEBI:15377"/>
        <dbReference type="ChEBI" id="CHEBI:15379"/>
        <dbReference type="ChEBI" id="CHEBI:57504"/>
        <dbReference type="ChEBI" id="CHEBI:57924"/>
        <dbReference type="EC" id="1.14.18.1"/>
    </reaction>
</comment>
<evidence type="ECO:0000256" key="5">
    <source>
        <dbReference type="ARBA" id="ARBA00023002"/>
    </source>
</evidence>
<sequence length="545" mass="61551">MSSSPFYHIKGPPNVSPGIIPPRLEIYDFVKNEKHFTLYIRALIKIAEEEESATSAFEISGIHDIPLKPWKGGDLNDLDGDEKFFYCVHGTALFPIWHRAYMSLYESSMKLPPRLPWNTRRPPRSFEAAERLRLPYWDWAAKAIPPDQVILDEKVTITLPGCIQSSVKNPLLAYKFLDPKKIALRDCPNYPTTVRHPAEDGQSSPQASIKRLNAEFKGAQRDIYRALTQLNTWEEFSNRAAKSKPPFANSLEAIHDNIHMAIGGGGHMTTSIVLSHFSRPLIPMNGPLTLGVRAFRILQACVCVDKIIPALEPFRDGNNNFWNAANSYQYKALGYTYPEFADLGDSSPDEIKSVIRRKIELLYQRPGVRYFSQLGAFEWTIRIHSGGYDLGGSSFWVLIFLGEPPADSNQWFASAEYVGYHAVFANSEYQTCSNCIARKGLIESILEVGEKIKELGELGTMTFRPEVVRPYLEKKPNWRVLKVEDPVLPIPLRRQLIIFAKVDGTEVHVRDLPSLEIIPISRGPWPSENLVLHPHITKGRAGGAK</sequence>
<comment type="similarity">
    <text evidence="2">Belongs to the tyrosinase family.</text>
</comment>
<name>A0A067ME78_BOTB1</name>
<comment type="cofactor">
    <cofactor evidence="1">
        <name>Cu(2+)</name>
        <dbReference type="ChEBI" id="CHEBI:29036"/>
    </cofactor>
</comment>
<dbReference type="Gene3D" id="2.60.310.20">
    <property type="match status" value="1"/>
</dbReference>
<dbReference type="InterPro" id="IPR050316">
    <property type="entry name" value="Tyrosinase/Hemocyanin"/>
</dbReference>
<dbReference type="EC" id="1.14.18.1" evidence="3"/>
<dbReference type="GO" id="GO:0042438">
    <property type="term" value="P:melanin biosynthetic process"/>
    <property type="evidence" value="ECO:0007669"/>
    <property type="project" value="UniProtKB-KW"/>
</dbReference>
<keyword evidence="6" id="KW-0186">Copper</keyword>
<keyword evidence="7" id="KW-0503">Monooxygenase</keyword>
<dbReference type="InterPro" id="IPR041640">
    <property type="entry name" value="Tyrosinase_C"/>
</dbReference>
<dbReference type="OrthoDB" id="6132182at2759"/>
<dbReference type="PANTHER" id="PTHR11474">
    <property type="entry name" value="TYROSINASE FAMILY MEMBER"/>
    <property type="match status" value="1"/>
</dbReference>
<evidence type="ECO:0000256" key="3">
    <source>
        <dbReference type="ARBA" id="ARBA00011906"/>
    </source>
</evidence>
<dbReference type="HOGENOM" id="CLU_013691_3_0_1"/>
<dbReference type="STRING" id="930990.A0A067ME78"/>
<evidence type="ECO:0000256" key="2">
    <source>
        <dbReference type="ARBA" id="ARBA00009928"/>
    </source>
</evidence>
<dbReference type="GO" id="GO:0004503">
    <property type="term" value="F:tyrosinase activity"/>
    <property type="evidence" value="ECO:0007669"/>
    <property type="project" value="UniProtKB-EC"/>
</dbReference>
<evidence type="ECO:0000313" key="12">
    <source>
        <dbReference type="EMBL" id="KDQ14083.1"/>
    </source>
</evidence>
<keyword evidence="8" id="KW-0470">Melanin biosynthesis</keyword>
<dbReference type="InParanoid" id="A0A067ME78"/>
<evidence type="ECO:0000256" key="4">
    <source>
        <dbReference type="ARBA" id="ARBA00022723"/>
    </source>
</evidence>
<keyword evidence="13" id="KW-1185">Reference proteome</keyword>
<keyword evidence="4" id="KW-0479">Metal-binding</keyword>
<dbReference type="PROSITE" id="PS00497">
    <property type="entry name" value="TYROSINASE_1"/>
    <property type="match status" value="1"/>
</dbReference>
<dbReference type="SUPFAM" id="SSF48056">
    <property type="entry name" value="Di-copper centre-containing domain"/>
    <property type="match status" value="1"/>
</dbReference>
<keyword evidence="5" id="KW-0560">Oxidoreductase</keyword>
<dbReference type="Pfam" id="PF18132">
    <property type="entry name" value="Tyrosinase_C"/>
    <property type="match status" value="1"/>
</dbReference>
<dbReference type="InterPro" id="IPR002227">
    <property type="entry name" value="Tyrosinase_Cu-bd"/>
</dbReference>
<organism evidence="12 13">
    <name type="scientific">Botryobasidium botryosum (strain FD-172 SS1)</name>
    <dbReference type="NCBI Taxonomy" id="930990"/>
    <lineage>
        <taxon>Eukaryota</taxon>
        <taxon>Fungi</taxon>
        <taxon>Dikarya</taxon>
        <taxon>Basidiomycota</taxon>
        <taxon>Agaricomycotina</taxon>
        <taxon>Agaricomycetes</taxon>
        <taxon>Cantharellales</taxon>
        <taxon>Botryobasidiaceae</taxon>
        <taxon>Botryobasidium</taxon>
    </lineage>
</organism>
<comment type="catalytic activity">
    <reaction evidence="10">
        <text>L-tyrosine + O2 = L-dopaquinone + H2O</text>
        <dbReference type="Rhea" id="RHEA:18117"/>
        <dbReference type="ChEBI" id="CHEBI:15377"/>
        <dbReference type="ChEBI" id="CHEBI:15379"/>
        <dbReference type="ChEBI" id="CHEBI:57924"/>
        <dbReference type="ChEBI" id="CHEBI:58315"/>
        <dbReference type="EC" id="1.14.18.1"/>
    </reaction>
</comment>
<dbReference type="Proteomes" id="UP000027195">
    <property type="component" value="Unassembled WGS sequence"/>
</dbReference>
<dbReference type="Pfam" id="PF00264">
    <property type="entry name" value="Tyrosinase"/>
    <property type="match status" value="1"/>
</dbReference>
<evidence type="ECO:0000256" key="9">
    <source>
        <dbReference type="ARBA" id="ARBA00048233"/>
    </source>
</evidence>
<gene>
    <name evidence="12" type="ORF">BOTBODRAFT_145757</name>
</gene>
<reference evidence="13" key="1">
    <citation type="journal article" date="2014" name="Proc. Natl. Acad. Sci. U.S.A.">
        <title>Extensive sampling of basidiomycete genomes demonstrates inadequacy of the white-rot/brown-rot paradigm for wood decay fungi.</title>
        <authorList>
            <person name="Riley R."/>
            <person name="Salamov A.A."/>
            <person name="Brown D.W."/>
            <person name="Nagy L.G."/>
            <person name="Floudas D."/>
            <person name="Held B.W."/>
            <person name="Levasseur A."/>
            <person name="Lombard V."/>
            <person name="Morin E."/>
            <person name="Otillar R."/>
            <person name="Lindquist E.A."/>
            <person name="Sun H."/>
            <person name="LaButti K.M."/>
            <person name="Schmutz J."/>
            <person name="Jabbour D."/>
            <person name="Luo H."/>
            <person name="Baker S.E."/>
            <person name="Pisabarro A.G."/>
            <person name="Walton J.D."/>
            <person name="Blanchette R.A."/>
            <person name="Henrissat B."/>
            <person name="Martin F."/>
            <person name="Cullen D."/>
            <person name="Hibbett D.S."/>
            <person name="Grigoriev I.V."/>
        </authorList>
    </citation>
    <scope>NUCLEOTIDE SEQUENCE [LARGE SCALE GENOMIC DNA]</scope>
    <source>
        <strain evidence="13">FD-172 SS1</strain>
    </source>
</reference>
<protein>
    <recommendedName>
        <fullName evidence="3">tyrosinase</fullName>
        <ecNumber evidence="3">1.14.18.1</ecNumber>
    </recommendedName>
</protein>
<evidence type="ECO:0000313" key="13">
    <source>
        <dbReference type="Proteomes" id="UP000027195"/>
    </source>
</evidence>
<evidence type="ECO:0000256" key="6">
    <source>
        <dbReference type="ARBA" id="ARBA00023008"/>
    </source>
</evidence>
<feature type="domain" description="Tyrosinase copper-binding" evidence="11">
    <location>
        <begin position="89"/>
        <end position="106"/>
    </location>
</feature>
<dbReference type="InterPro" id="IPR008922">
    <property type="entry name" value="Di-copper_centre_dom_sf"/>
</dbReference>
<evidence type="ECO:0000256" key="7">
    <source>
        <dbReference type="ARBA" id="ARBA00023033"/>
    </source>
</evidence>
<evidence type="ECO:0000256" key="1">
    <source>
        <dbReference type="ARBA" id="ARBA00001973"/>
    </source>
</evidence>